<dbReference type="InterPro" id="IPR016047">
    <property type="entry name" value="M23ase_b-sheet_dom"/>
</dbReference>
<dbReference type="Gene3D" id="2.70.70.10">
    <property type="entry name" value="Glucose Permease (Domain IIA)"/>
    <property type="match status" value="1"/>
</dbReference>
<evidence type="ECO:0000313" key="3">
    <source>
        <dbReference type="EMBL" id="GGB73337.1"/>
    </source>
</evidence>
<name>A0A8H9FUA2_9MICO</name>
<dbReference type="SUPFAM" id="SSF51261">
    <property type="entry name" value="Duplicated hybrid motif"/>
    <property type="match status" value="1"/>
</dbReference>
<gene>
    <name evidence="3" type="ORF">GCM10011314_11080</name>
</gene>
<feature type="chain" id="PRO_5033990678" evidence="1">
    <location>
        <begin position="42"/>
        <end position="301"/>
    </location>
</feature>
<sequence length="301" mass="31130">MASDLVSDQGWILMRHVLARLCAGFLLLVGGLAVAAPPASAAINHEVPFPCGQTWTGQTRTNHSPLRSIDFNRTNDSSDAVAASAAGTVVHRGSMAGTSYGNLVIVRHSDGTASYYAHLSGFAVSQGQSVSQGQVLGYVGGTGFPKTPGGFGAHLHYEQRSAVGGSAVSIRFDGVTVLYYGTKGYTSSNRCGGASNPYTAKEVCGSGYAVIDSAAIGTKGRAYLLYNSGNGYNCVVTLKTSGFTASSTSAFLEVQGKARVTDSGSYTYYAGPVRRAAPGTCVKWGGSITGTSWTSPFEHCG</sequence>
<keyword evidence="1" id="KW-0732">Signal</keyword>
<dbReference type="CDD" id="cd12797">
    <property type="entry name" value="M23_peptidase"/>
    <property type="match status" value="1"/>
</dbReference>
<comment type="caution">
    <text evidence="3">The sequence shown here is derived from an EMBL/GenBank/DDBJ whole genome shotgun (WGS) entry which is preliminary data.</text>
</comment>
<reference evidence="3" key="2">
    <citation type="submission" date="2020-09" db="EMBL/GenBank/DDBJ databases">
        <authorList>
            <person name="Sun Q."/>
            <person name="Zhou Y."/>
        </authorList>
    </citation>
    <scope>NUCLEOTIDE SEQUENCE</scope>
    <source>
        <strain evidence="3">CGMCC 1.10749</strain>
    </source>
</reference>
<evidence type="ECO:0000259" key="2">
    <source>
        <dbReference type="Pfam" id="PF01551"/>
    </source>
</evidence>
<dbReference type="GO" id="GO:0004222">
    <property type="term" value="F:metalloendopeptidase activity"/>
    <property type="evidence" value="ECO:0007669"/>
    <property type="project" value="TreeGrafter"/>
</dbReference>
<dbReference type="EMBL" id="BMEA01000001">
    <property type="protein sequence ID" value="GGB73337.1"/>
    <property type="molecule type" value="Genomic_DNA"/>
</dbReference>
<organism evidence="3 4">
    <name type="scientific">Knoellia flava</name>
    <dbReference type="NCBI Taxonomy" id="913969"/>
    <lineage>
        <taxon>Bacteria</taxon>
        <taxon>Bacillati</taxon>
        <taxon>Actinomycetota</taxon>
        <taxon>Actinomycetes</taxon>
        <taxon>Micrococcales</taxon>
        <taxon>Intrasporangiaceae</taxon>
        <taxon>Knoellia</taxon>
    </lineage>
</organism>
<accession>A0A8H9FUA2</accession>
<evidence type="ECO:0000313" key="4">
    <source>
        <dbReference type="Proteomes" id="UP000628079"/>
    </source>
</evidence>
<dbReference type="InterPro" id="IPR011055">
    <property type="entry name" value="Dup_hybrid_motif"/>
</dbReference>
<dbReference type="PANTHER" id="PTHR21666:SF270">
    <property type="entry name" value="MUREIN HYDROLASE ACTIVATOR ENVC"/>
    <property type="match status" value="1"/>
</dbReference>
<dbReference type="Proteomes" id="UP000628079">
    <property type="component" value="Unassembled WGS sequence"/>
</dbReference>
<proteinExistence type="predicted"/>
<reference evidence="3" key="1">
    <citation type="journal article" date="2014" name="Int. J. Syst. Evol. Microbiol.">
        <title>Complete genome sequence of Corynebacterium casei LMG S-19264T (=DSM 44701T), isolated from a smear-ripened cheese.</title>
        <authorList>
            <consortium name="US DOE Joint Genome Institute (JGI-PGF)"/>
            <person name="Walter F."/>
            <person name="Albersmeier A."/>
            <person name="Kalinowski J."/>
            <person name="Ruckert C."/>
        </authorList>
    </citation>
    <scope>NUCLEOTIDE SEQUENCE</scope>
    <source>
        <strain evidence="3">CGMCC 1.10749</strain>
    </source>
</reference>
<evidence type="ECO:0000256" key="1">
    <source>
        <dbReference type="SAM" id="SignalP"/>
    </source>
</evidence>
<dbReference type="PANTHER" id="PTHR21666">
    <property type="entry name" value="PEPTIDASE-RELATED"/>
    <property type="match status" value="1"/>
</dbReference>
<dbReference type="AlphaFoldDB" id="A0A8H9FUA2"/>
<dbReference type="InterPro" id="IPR050570">
    <property type="entry name" value="Cell_wall_metabolism_enzyme"/>
</dbReference>
<feature type="domain" description="M23ase beta-sheet core" evidence="2">
    <location>
        <begin position="69"/>
        <end position="161"/>
    </location>
</feature>
<feature type="signal peptide" evidence="1">
    <location>
        <begin position="1"/>
        <end position="41"/>
    </location>
</feature>
<dbReference type="Pfam" id="PF01551">
    <property type="entry name" value="Peptidase_M23"/>
    <property type="match status" value="1"/>
</dbReference>
<protein>
    <submittedName>
        <fullName evidence="3">Peptidase M23</fullName>
    </submittedName>
</protein>